<comment type="caution">
    <text evidence="2">The sequence shown here is derived from an EMBL/GenBank/DDBJ whole genome shotgun (WGS) entry which is preliminary data.</text>
</comment>
<gene>
    <name evidence="2" type="ORF">CDAR_91561</name>
</gene>
<proteinExistence type="predicted"/>
<reference evidence="2 3" key="1">
    <citation type="submission" date="2021-06" db="EMBL/GenBank/DDBJ databases">
        <title>Caerostris darwini draft genome.</title>
        <authorList>
            <person name="Kono N."/>
            <person name="Arakawa K."/>
        </authorList>
    </citation>
    <scope>NUCLEOTIDE SEQUENCE [LARGE SCALE GENOMIC DNA]</scope>
</reference>
<evidence type="ECO:0000313" key="3">
    <source>
        <dbReference type="Proteomes" id="UP001054837"/>
    </source>
</evidence>
<protein>
    <submittedName>
        <fullName evidence="2">Uncharacterized protein</fullName>
    </submittedName>
</protein>
<accession>A0AAV4WDJ5</accession>
<keyword evidence="3" id="KW-1185">Reference proteome</keyword>
<evidence type="ECO:0000256" key="1">
    <source>
        <dbReference type="SAM" id="MobiDB-lite"/>
    </source>
</evidence>
<organism evidence="2 3">
    <name type="scientific">Caerostris darwini</name>
    <dbReference type="NCBI Taxonomy" id="1538125"/>
    <lineage>
        <taxon>Eukaryota</taxon>
        <taxon>Metazoa</taxon>
        <taxon>Ecdysozoa</taxon>
        <taxon>Arthropoda</taxon>
        <taxon>Chelicerata</taxon>
        <taxon>Arachnida</taxon>
        <taxon>Araneae</taxon>
        <taxon>Araneomorphae</taxon>
        <taxon>Entelegynae</taxon>
        <taxon>Araneoidea</taxon>
        <taxon>Araneidae</taxon>
        <taxon>Caerostris</taxon>
    </lineage>
</organism>
<dbReference type="EMBL" id="BPLQ01014548">
    <property type="protein sequence ID" value="GIY80717.1"/>
    <property type="molecule type" value="Genomic_DNA"/>
</dbReference>
<dbReference type="Proteomes" id="UP001054837">
    <property type="component" value="Unassembled WGS sequence"/>
</dbReference>
<feature type="region of interest" description="Disordered" evidence="1">
    <location>
        <begin position="1"/>
        <end position="26"/>
    </location>
</feature>
<dbReference type="AlphaFoldDB" id="A0AAV4WDJ5"/>
<evidence type="ECO:0000313" key="2">
    <source>
        <dbReference type="EMBL" id="GIY80717.1"/>
    </source>
</evidence>
<name>A0AAV4WDJ5_9ARAC</name>
<feature type="compositionally biased region" description="Polar residues" evidence="1">
    <location>
        <begin position="1"/>
        <end position="18"/>
    </location>
</feature>
<sequence length="88" mass="9954">MDMHYSQMNTIVKQNQKTNESENSEPPFLTFEMFHSQQISGGREKKNHDHSWPVIPQLNAASPLSESGQVSKYAAYYEDVPRPIATGA</sequence>